<feature type="region of interest" description="Disordered" evidence="1">
    <location>
        <begin position="21"/>
        <end position="83"/>
    </location>
</feature>
<proteinExistence type="predicted"/>
<evidence type="ECO:0000259" key="3">
    <source>
        <dbReference type="Pfam" id="PF22125"/>
    </source>
</evidence>
<dbReference type="Gene3D" id="3.30.1460.60">
    <property type="match status" value="1"/>
</dbReference>
<name>A0A0D4CJE5_LIMMU</name>
<evidence type="ECO:0000256" key="1">
    <source>
        <dbReference type="SAM" id="MobiDB-lite"/>
    </source>
</evidence>
<dbReference type="OrthoDB" id="2327568at2"/>
<feature type="chain" id="PRO_5039384391" description="Lreu-0056-like domain-containing protein" evidence="2">
    <location>
        <begin position="20"/>
        <end position="211"/>
    </location>
</feature>
<dbReference type="PROSITE" id="PS51257">
    <property type="entry name" value="PROKAR_LIPOPROTEIN"/>
    <property type="match status" value="1"/>
</dbReference>
<keyword evidence="2" id="KW-0732">Signal</keyword>
<dbReference type="Proteomes" id="UP000003645">
    <property type="component" value="Chromosome"/>
</dbReference>
<dbReference type="InterPro" id="IPR054365">
    <property type="entry name" value="Lreu_0056-like"/>
</dbReference>
<feature type="domain" description="Lreu-0056-like" evidence="3">
    <location>
        <begin position="87"/>
        <end position="201"/>
    </location>
</feature>
<dbReference type="AlphaFoldDB" id="A0A0D4CJE5"/>
<feature type="compositionally biased region" description="Low complexity" evidence="1">
    <location>
        <begin position="21"/>
        <end position="82"/>
    </location>
</feature>
<protein>
    <recommendedName>
        <fullName evidence="3">Lreu-0056-like domain-containing protein</fullName>
    </recommendedName>
</protein>
<dbReference type="RefSeq" id="WP_006499112.1">
    <property type="nucleotide sequence ID" value="NZ_CP011013.1"/>
</dbReference>
<dbReference type="Pfam" id="PF22125">
    <property type="entry name" value="Lreu_0056_like"/>
    <property type="match status" value="1"/>
</dbReference>
<sequence>MNKKILSGTIVLLSCGLLAGCGSSKSTSSSASSSESTTQTSTQKRSSTSKKSSSAKSTSSSEASQSTSSISDSSTKTSSTATPAKVDDKTAGILLLLLVEPNWMKQYIGSDFFCYSPAGENPGGSDTAGYSYITANGDPSSFVYYKVDGENVTYKMWVPSASGDVAGGHFETKTVSLTTLENDYYVTQSQKNEVDGYVHQLNRESDYLANH</sequence>
<gene>
    <name evidence="4" type="ORF">LBLM1_03940</name>
</gene>
<reference evidence="4 5" key="1">
    <citation type="journal article" date="2012" name="J. Bacteriol.">
        <title>Genome sequence of Lactobacillus mucosae LM1, isolated from piglet feces.</title>
        <authorList>
            <person name="Lee J.H."/>
            <person name="Valeriano V.D."/>
            <person name="Shin Y.R."/>
            <person name="Chae J.P."/>
            <person name="Kim G.B."/>
            <person name="Ham J.S."/>
            <person name="Chun J."/>
            <person name="Kang D.K."/>
        </authorList>
    </citation>
    <scope>NUCLEOTIDE SEQUENCE [LARGE SCALE GENOMIC DNA]</scope>
    <source>
        <strain evidence="4 5">LM1</strain>
    </source>
</reference>
<dbReference type="EMBL" id="CP011013">
    <property type="protein sequence ID" value="AJT50287.1"/>
    <property type="molecule type" value="Genomic_DNA"/>
</dbReference>
<evidence type="ECO:0000313" key="5">
    <source>
        <dbReference type="Proteomes" id="UP000003645"/>
    </source>
</evidence>
<dbReference type="HOGENOM" id="CLU_1358971_0_0_9"/>
<dbReference type="STRING" id="1130798.LBLM1_03940"/>
<evidence type="ECO:0000313" key="4">
    <source>
        <dbReference type="EMBL" id="AJT50287.1"/>
    </source>
</evidence>
<feature type="signal peptide" evidence="2">
    <location>
        <begin position="1"/>
        <end position="19"/>
    </location>
</feature>
<dbReference type="KEGG" id="lmu:LBLM1_03940"/>
<keyword evidence="5" id="KW-1185">Reference proteome</keyword>
<evidence type="ECO:0000256" key="2">
    <source>
        <dbReference type="SAM" id="SignalP"/>
    </source>
</evidence>
<accession>A0A0D4CJE5</accession>
<dbReference type="CDD" id="cd15778">
    <property type="entry name" value="Lreu_0056_like"/>
    <property type="match status" value="1"/>
</dbReference>
<organism evidence="4 5">
    <name type="scientific">Limosilactobacillus mucosae LM1</name>
    <dbReference type="NCBI Taxonomy" id="1130798"/>
    <lineage>
        <taxon>Bacteria</taxon>
        <taxon>Bacillati</taxon>
        <taxon>Bacillota</taxon>
        <taxon>Bacilli</taxon>
        <taxon>Lactobacillales</taxon>
        <taxon>Lactobacillaceae</taxon>
        <taxon>Limosilactobacillus</taxon>
    </lineage>
</organism>